<dbReference type="EMBL" id="JBHSBB010000014">
    <property type="protein sequence ID" value="MFC4033858.1"/>
    <property type="molecule type" value="Genomic_DNA"/>
</dbReference>
<comment type="caution">
    <text evidence="1">The sequence shown here is derived from an EMBL/GenBank/DDBJ whole genome shotgun (WGS) entry which is preliminary data.</text>
</comment>
<evidence type="ECO:0000313" key="1">
    <source>
        <dbReference type="EMBL" id="MFC4033858.1"/>
    </source>
</evidence>
<name>A0ABV8HPA7_9ACTN</name>
<sequence>MYVEPTSDHPGDEEWFKEHMVKVAGHLFPPRFRIYMKCRASDIAMCIALEVDCGGFIEQENATTIHGVASDRERDQVRVAARKLALPLALAAVPFGPAQKTEEGWEWAAMGWSPPAVQKVGDLPSPQRALLKELRRRTGPKWWGVYLPRIEQTAFIVACASPEKSTRKVIVEDVCPQTYVNRTQAYQDLQTARELGLIPPERCDSAGNPIALPDRASL</sequence>
<accession>A0ABV8HPA7</accession>
<dbReference type="RefSeq" id="WP_386431078.1">
    <property type="nucleotide sequence ID" value="NZ_JBHSBB010000014.1"/>
</dbReference>
<protein>
    <submittedName>
        <fullName evidence="1">Uncharacterized protein</fullName>
    </submittedName>
</protein>
<proteinExistence type="predicted"/>
<reference evidence="2" key="1">
    <citation type="journal article" date="2019" name="Int. J. Syst. Evol. Microbiol.">
        <title>The Global Catalogue of Microorganisms (GCM) 10K type strain sequencing project: providing services to taxonomists for standard genome sequencing and annotation.</title>
        <authorList>
            <consortium name="The Broad Institute Genomics Platform"/>
            <consortium name="The Broad Institute Genome Sequencing Center for Infectious Disease"/>
            <person name="Wu L."/>
            <person name="Ma J."/>
        </authorList>
    </citation>
    <scope>NUCLEOTIDE SEQUENCE [LARGE SCALE GENOMIC DNA]</scope>
    <source>
        <strain evidence="2">CGMCC 4.7237</strain>
    </source>
</reference>
<organism evidence="1 2">
    <name type="scientific">Streptomyces polygonati</name>
    <dbReference type="NCBI Taxonomy" id="1617087"/>
    <lineage>
        <taxon>Bacteria</taxon>
        <taxon>Bacillati</taxon>
        <taxon>Actinomycetota</taxon>
        <taxon>Actinomycetes</taxon>
        <taxon>Kitasatosporales</taxon>
        <taxon>Streptomycetaceae</taxon>
        <taxon>Streptomyces</taxon>
    </lineage>
</organism>
<dbReference type="Proteomes" id="UP001595765">
    <property type="component" value="Unassembled WGS sequence"/>
</dbReference>
<evidence type="ECO:0000313" key="2">
    <source>
        <dbReference type="Proteomes" id="UP001595765"/>
    </source>
</evidence>
<keyword evidence="2" id="KW-1185">Reference proteome</keyword>
<gene>
    <name evidence="1" type="ORF">ACFO3J_20585</name>
</gene>